<evidence type="ECO:0000256" key="1">
    <source>
        <dbReference type="SAM" id="MobiDB-lite"/>
    </source>
</evidence>
<dbReference type="AlphaFoldDB" id="A0A1E8PXX9"/>
<evidence type="ECO:0000313" key="3">
    <source>
        <dbReference type="Proteomes" id="UP000178953"/>
    </source>
</evidence>
<protein>
    <submittedName>
        <fullName evidence="2">Uncharacterized protein</fullName>
    </submittedName>
</protein>
<name>A0A1E8PXX9_9MYCO</name>
<reference evidence="2 3" key="1">
    <citation type="submission" date="2016-09" db="EMBL/GenBank/DDBJ databases">
        <title>genome sequence of Mycobacterium sp. 739 SCH.</title>
        <authorList>
            <person name="Greninger A.L."/>
            <person name="Qin X."/>
            <person name="Jerome K."/>
            <person name="Vora S."/>
            <person name="Quinn K."/>
        </authorList>
    </citation>
    <scope>NUCLEOTIDE SEQUENCE [LARGE SCALE GENOMIC DNA]</scope>
    <source>
        <strain evidence="2 3">SCH</strain>
    </source>
</reference>
<accession>A0A1E8PXX9</accession>
<dbReference type="EMBL" id="MCHX01000082">
    <property type="protein sequence ID" value="OFJ51041.1"/>
    <property type="molecule type" value="Genomic_DNA"/>
</dbReference>
<proteinExistence type="predicted"/>
<evidence type="ECO:0000313" key="2">
    <source>
        <dbReference type="EMBL" id="OFJ51041.1"/>
    </source>
</evidence>
<sequence length="87" mass="9793">MPAPVDHLEDVAQGDVREGDRRGRRRVLTRGRRRVLTRGRRRVLTRGRRRVLTRGFLPSRPGGRVERSGTVPVQRVGARHRAGGVPG</sequence>
<feature type="compositionally biased region" description="Basic residues" evidence="1">
    <location>
        <begin position="77"/>
        <end position="87"/>
    </location>
</feature>
<feature type="compositionally biased region" description="Basic and acidic residues" evidence="1">
    <location>
        <begin position="1"/>
        <end position="21"/>
    </location>
</feature>
<feature type="region of interest" description="Disordered" evidence="1">
    <location>
        <begin position="55"/>
        <end position="87"/>
    </location>
</feature>
<comment type="caution">
    <text evidence="2">The sequence shown here is derived from an EMBL/GenBank/DDBJ whole genome shotgun (WGS) entry which is preliminary data.</text>
</comment>
<dbReference type="Proteomes" id="UP000178953">
    <property type="component" value="Unassembled WGS sequence"/>
</dbReference>
<organism evidence="2 3">
    <name type="scientific">Mycolicibacterium grossiae</name>
    <dbReference type="NCBI Taxonomy" id="1552759"/>
    <lineage>
        <taxon>Bacteria</taxon>
        <taxon>Bacillati</taxon>
        <taxon>Actinomycetota</taxon>
        <taxon>Actinomycetes</taxon>
        <taxon>Mycobacteriales</taxon>
        <taxon>Mycobacteriaceae</taxon>
        <taxon>Mycolicibacterium</taxon>
    </lineage>
</organism>
<keyword evidence="3" id="KW-1185">Reference proteome</keyword>
<gene>
    <name evidence="2" type="ORF">BEL07_25015</name>
</gene>
<feature type="region of interest" description="Disordered" evidence="1">
    <location>
        <begin position="1"/>
        <end position="24"/>
    </location>
</feature>